<keyword evidence="9" id="KW-0899">Viral immunoevasion</keyword>
<comment type="similarity">
    <text evidence="3 10">Belongs to the geminiviridae protein AV2/V2 family.</text>
</comment>
<dbReference type="EMBL" id="FR717137">
    <property type="protein sequence ID" value="CBX51419.1"/>
    <property type="molecule type" value="Genomic_DNA"/>
</dbReference>
<evidence type="ECO:0000256" key="7">
    <source>
        <dbReference type="ARBA" id="ARBA00022632"/>
    </source>
</evidence>
<dbReference type="EMBL" id="HE793427">
    <property type="protein sequence ID" value="CCG85208.1"/>
    <property type="molecule type" value="Genomic_DNA"/>
</dbReference>
<proteinExistence type="inferred from homology"/>
<feature type="domain" description="WCCH motif" evidence="11">
    <location>
        <begin position="108"/>
        <end position="130"/>
    </location>
</feature>
<evidence type="ECO:0000313" key="13">
    <source>
        <dbReference type="EMBL" id="CCG85208.1"/>
    </source>
</evidence>
<dbReference type="InterPro" id="IPR002511">
    <property type="entry name" value="Gemini_V2"/>
</dbReference>
<dbReference type="Pfam" id="PF01524">
    <property type="entry name" value="Gemini_V2"/>
    <property type="match status" value="1"/>
</dbReference>
<evidence type="ECO:0000256" key="4">
    <source>
        <dbReference type="ARBA" id="ARBA00011105"/>
    </source>
</evidence>
<reference evidence="13" key="4">
    <citation type="journal article" date="2013" name="Virus Res.">
        <title>Molecular characterization of begomoviruses and DNA satellites associated with okra leaf curl disease in Cameroon.</title>
        <authorList>
            <person name="Leke W.N."/>
            <person name="Sattar M.N."/>
            <person name="Ngane E.B."/>
            <person name="Ngeve J.M."/>
            <person name="Kvarnheden A."/>
            <person name="Brown J.K."/>
        </authorList>
    </citation>
    <scope>NUCLEOTIDE SEQUENCE</scope>
    <source>
        <strain evidence="13">Cameroon</strain>
    </source>
</reference>
<sequence>MLSNQNARSTHYNLKFEIYTCSLSLSGITMWDPLVNEFPESVHGFRCMLAIKYLQALEDTYEPNTLGSDLIRDLISVIRAKNYVEATRRYNYFHARLEGSSKAELRQPLYEPCSCPHCPRHKQTSVMDLPANVQKAQNVPDVQKP</sequence>
<keyword evidence="12" id="KW-0167">Capsid protein</keyword>
<organism evidence="12 14">
    <name type="scientific">Okra leaf curl Cameroon virus</name>
    <dbReference type="NCBI Taxonomy" id="912034"/>
    <lineage>
        <taxon>Viruses</taxon>
        <taxon>Monodnaviria</taxon>
        <taxon>Shotokuvirae</taxon>
        <taxon>Cressdnaviricota</taxon>
        <taxon>Repensiviricetes</taxon>
        <taxon>Geplafuvirales</taxon>
        <taxon>Geminiviridae</taxon>
        <taxon>Begomovirus</taxon>
    </lineage>
</organism>
<dbReference type="Proteomes" id="UP000201850">
    <property type="component" value="Segment DNA A"/>
</dbReference>
<dbReference type="GO" id="GO:0060967">
    <property type="term" value="P:negative regulation of gene silencing by regulatory ncRNA"/>
    <property type="evidence" value="ECO:0007669"/>
    <property type="project" value="InterPro"/>
</dbReference>
<reference evidence="12 14" key="1">
    <citation type="submission" date="2010-10" db="EMBL/GenBank/DDBJ databases">
        <authorList>
            <person name="Nkeabeng Leke W."/>
        </authorList>
    </citation>
    <scope>NUCLEOTIDE SEQUENCE [LARGE SCALE GENOMIC DNA]</scope>
    <source>
        <strain evidence="12">PGRec17F</strain>
    </source>
</reference>
<comment type="subcellular location">
    <subcellularLocation>
        <location evidence="2 10">Host cytoplasm</location>
        <location evidence="2 10">Host perinuclear region</location>
    </subcellularLocation>
</comment>
<evidence type="ECO:0000256" key="6">
    <source>
        <dbReference type="ARBA" id="ARBA00022581"/>
    </source>
</evidence>
<comment type="subunit">
    <text evidence="4 10">Interacts with host SGS3.</text>
</comment>
<evidence type="ECO:0000313" key="12">
    <source>
        <dbReference type="EMBL" id="CBX51419.1"/>
    </source>
</evidence>
<evidence type="ECO:0000256" key="10">
    <source>
        <dbReference type="RuleBase" id="RU364051"/>
    </source>
</evidence>
<evidence type="ECO:0000256" key="9">
    <source>
        <dbReference type="ARBA" id="ARBA00023280"/>
    </source>
</evidence>
<keyword evidence="6 10" id="KW-0945">Host-virus interaction</keyword>
<dbReference type="GO" id="GO:0044220">
    <property type="term" value="C:host cell perinuclear region of cytoplasm"/>
    <property type="evidence" value="ECO:0007669"/>
    <property type="project" value="UniProtKB-SubCell"/>
</dbReference>
<comment type="function">
    <text evidence="1 10">Through its interaction with host SGS3, acts as a suppressor of RNA-mediated gene silencing, also known as post-transcriptional gene silencing (PTGS), a mechanism of plant viral defense that limits the accumulation of viral RNAs.</text>
</comment>
<reference evidence="13" key="3">
    <citation type="submission" date="2012-03" db="EMBL/GenBank/DDBJ databases">
        <authorList>
            <person name="Naeem Sattar M.N."/>
        </authorList>
    </citation>
    <scope>NUCLEOTIDE SEQUENCE</scope>
    <source>
        <strain evidence="13">Cameroon</strain>
    </source>
</reference>
<evidence type="ECO:0000256" key="2">
    <source>
        <dbReference type="ARBA" id="ARBA00004407"/>
    </source>
</evidence>
<evidence type="ECO:0000259" key="11">
    <source>
        <dbReference type="Pfam" id="PF03716"/>
    </source>
</evidence>
<dbReference type="RefSeq" id="YP_004046688.1">
    <property type="nucleotide sequence ID" value="NC_014745.1"/>
</dbReference>
<evidence type="ECO:0000256" key="8">
    <source>
        <dbReference type="ARBA" id="ARBA00023200"/>
    </source>
</evidence>
<keyword evidence="12" id="KW-0946">Virion</keyword>
<dbReference type="Pfam" id="PF03716">
    <property type="entry name" value="WCCH"/>
    <property type="match status" value="1"/>
</dbReference>
<dbReference type="OrthoDB" id="14447at10239"/>
<evidence type="ECO:0000313" key="14">
    <source>
        <dbReference type="Proteomes" id="UP000201850"/>
    </source>
</evidence>
<dbReference type="GO" id="GO:0052170">
    <property type="term" value="P:symbiont-mediated suppression of host innate immune response"/>
    <property type="evidence" value="ECO:0007669"/>
    <property type="project" value="UniProtKB-KW"/>
</dbReference>
<name>E5AZU6_9GEMI</name>
<evidence type="ECO:0000256" key="3">
    <source>
        <dbReference type="ARBA" id="ARBA00009397"/>
    </source>
</evidence>
<evidence type="ECO:0000256" key="5">
    <source>
        <dbReference type="ARBA" id="ARBA00022463"/>
    </source>
</evidence>
<keyword evidence="5 10" id="KW-0941">Suppressor of RNA silencing</keyword>
<evidence type="ECO:0000256" key="1">
    <source>
        <dbReference type="ARBA" id="ARBA00003603"/>
    </source>
</evidence>
<dbReference type="InterPro" id="IPR005159">
    <property type="entry name" value="WCCH"/>
</dbReference>
<dbReference type="KEGG" id="vg:10002892"/>
<reference evidence="12 14" key="2">
    <citation type="submission" date="2010-12" db="EMBL/GenBank/DDBJ databases">
        <title>Discovery of a diverse group of helper Begomoviruses and satellite DNAs infecting Okra in Cameroon.</title>
        <authorList>
            <person name="Walter N.Leke."/>
            <person name="Judith K.Brown."/>
            <person name="Maaike E.Ligthart."/>
            <person name="Naaem Sattar"/>
            <person name="Dominic K.Njualem."/>
            <person name="Anders Kvarnheden"/>
        </authorList>
    </citation>
    <scope>NUCLEOTIDE SEQUENCE [LARGE SCALE GENOMIC DNA]</scope>
    <source>
        <strain evidence="12">PGRec17F</strain>
    </source>
</reference>
<keyword evidence="7" id="KW-1090">Inhibition of host innate immune response by virus</keyword>
<dbReference type="GeneID" id="10002892"/>
<gene>
    <name evidence="12" type="primary">V2</name>
</gene>
<protein>
    <recommendedName>
        <fullName evidence="10">Protein V2</fullName>
    </recommendedName>
</protein>
<accession>E5AZU6</accession>
<keyword evidence="8 10" id="KW-1035">Host cytoplasm</keyword>
<dbReference type="GO" id="GO:0019028">
    <property type="term" value="C:viral capsid"/>
    <property type="evidence" value="ECO:0007669"/>
    <property type="project" value="UniProtKB-KW"/>
</dbReference>